<evidence type="ECO:0000256" key="4">
    <source>
        <dbReference type="ARBA" id="ARBA00022801"/>
    </source>
</evidence>
<dbReference type="InterPro" id="IPR038763">
    <property type="entry name" value="DHH_sf"/>
</dbReference>
<proteinExistence type="inferred from homology"/>
<dbReference type="Gene3D" id="3.90.1640.30">
    <property type="match status" value="1"/>
</dbReference>
<dbReference type="Gene3D" id="3.10.310.30">
    <property type="match status" value="1"/>
</dbReference>
<dbReference type="GO" id="GO:0006310">
    <property type="term" value="P:DNA recombination"/>
    <property type="evidence" value="ECO:0007669"/>
    <property type="project" value="InterPro"/>
</dbReference>
<dbReference type="PANTHER" id="PTHR30255">
    <property type="entry name" value="SINGLE-STRANDED-DNA-SPECIFIC EXONUCLEASE RECJ"/>
    <property type="match status" value="1"/>
</dbReference>
<evidence type="ECO:0000256" key="1">
    <source>
        <dbReference type="ARBA" id="ARBA00005915"/>
    </source>
</evidence>
<dbReference type="NCBIfam" id="TIGR00644">
    <property type="entry name" value="recJ"/>
    <property type="match status" value="1"/>
</dbReference>
<dbReference type="InterPro" id="IPR051673">
    <property type="entry name" value="SSDNA_exonuclease_RecJ"/>
</dbReference>
<dbReference type="AlphaFoldDB" id="A0A3S1D7K1"/>
<dbReference type="InterPro" id="IPR001667">
    <property type="entry name" value="DDH_dom"/>
</dbReference>
<feature type="domain" description="Single-stranded-DNA-specific exonuclease RecJ C-terminal" evidence="8">
    <location>
        <begin position="639"/>
        <end position="794"/>
    </location>
</feature>
<dbReference type="PANTHER" id="PTHR30255:SF2">
    <property type="entry name" value="SINGLE-STRANDED-DNA-SPECIFIC EXONUCLEASE RECJ"/>
    <property type="match status" value="1"/>
</dbReference>
<evidence type="ECO:0000256" key="5">
    <source>
        <dbReference type="ARBA" id="ARBA00022839"/>
    </source>
</evidence>
<keyword evidence="5 10" id="KW-0269">Exonuclease</keyword>
<sequence>MIKSKYNWKCLQSERQKAEQLASDMNISVVFAELLLRRGLVDPESADKFIRGSLGELHDPFLLSGMQEAVPRILRAIESKEHILIYGDYDADGVSSTSLMIRLMRHLGASFDYYIPHRSKEGYGLHIHAVDEAKRNGVSLIITVDTGISAVNQIEHANALGMDVIVTDHHEPPAQLPEAYALINPKLPTCPYPFKGLAGVGVAYKLASALIRQVPEDWLQLVALGTIADLMPLVDENRVLVSRGLQSMTEQPIIGAAALLRVAGGKESSVNSTTVGFSMAPRINASGRLSHAKRAVSLLTTEDHDEAEEIATELDLLNRERQQMVENMVQEAVRRLDDDIQNGKKIPDVIVIAGEGWNVGVVGIVASKILERYYRPTIILGIHPETGECKGSARSIPGFDLYEALTECADLLDHYGGHTAAAGMSLHKDSLKAFDQRLNEYAAGILNEEHFIPVITADLECTLDEISIPLIRELEIMAPFGMDNPSPRMVIRGAALVESRKMGRESNHLKLSLRQNGAVIEAIAFGKGHLADFLTESARIDLVVEAGVNEWNGSVKPQLMIQDLAVSHLQVFDFRSSPSPLGIIDEFAKKLERLKSGQSAGSAALCRQASADRYRSNLEDSILWVYDKDAGLIQPHGYSDNNKEAASITSLFMLELPETTEQLDSVFASFPQLERVILVHGHQDKYERIEIPTRDSFKQVYAMIRAFASAAMTEEQLLNRLARQTGMSNRMLRLTLEVFEDLQFLSRDNGKIVLNPNPFKQPLDSSLRYRTIGSMAEMEHMLLHGKSAQVAEWIIARNAAGVS</sequence>
<dbReference type="Pfam" id="PF01368">
    <property type="entry name" value="DHH"/>
    <property type="match status" value="1"/>
</dbReference>
<dbReference type="GO" id="GO:0008409">
    <property type="term" value="F:5'-3' exonuclease activity"/>
    <property type="evidence" value="ECO:0007669"/>
    <property type="project" value="InterPro"/>
</dbReference>
<evidence type="ECO:0000313" key="10">
    <source>
        <dbReference type="EMBL" id="RUT28729.1"/>
    </source>
</evidence>
<dbReference type="OrthoDB" id="9809852at2"/>
<feature type="domain" description="DDH" evidence="6">
    <location>
        <begin position="82"/>
        <end position="226"/>
    </location>
</feature>
<evidence type="ECO:0000259" key="6">
    <source>
        <dbReference type="Pfam" id="PF01368"/>
    </source>
</evidence>
<dbReference type="InterPro" id="IPR041122">
    <property type="entry name" value="RecJ_OB"/>
</dbReference>
<feature type="domain" description="DHHA1" evidence="7">
    <location>
        <begin position="349"/>
        <end position="442"/>
    </location>
</feature>
<evidence type="ECO:0000259" key="8">
    <source>
        <dbReference type="Pfam" id="PF10141"/>
    </source>
</evidence>
<evidence type="ECO:0000256" key="3">
    <source>
        <dbReference type="ARBA" id="ARBA00022722"/>
    </source>
</evidence>
<dbReference type="InterPro" id="IPR003156">
    <property type="entry name" value="DHHA1_dom"/>
</dbReference>
<accession>A0A3S1D7K1</accession>
<keyword evidence="11" id="KW-1185">Reference proteome</keyword>
<keyword evidence="3" id="KW-0540">Nuclease</keyword>
<evidence type="ECO:0000313" key="11">
    <source>
        <dbReference type="Proteomes" id="UP000272464"/>
    </source>
</evidence>
<dbReference type="SUPFAM" id="SSF64182">
    <property type="entry name" value="DHH phosphoesterases"/>
    <property type="match status" value="1"/>
</dbReference>
<evidence type="ECO:0000256" key="2">
    <source>
        <dbReference type="ARBA" id="ARBA00019841"/>
    </source>
</evidence>
<comment type="caution">
    <text evidence="10">The sequence shown here is derived from an EMBL/GenBank/DDBJ whole genome shotgun (WGS) entry which is preliminary data.</text>
</comment>
<dbReference type="Proteomes" id="UP000272464">
    <property type="component" value="Unassembled WGS sequence"/>
</dbReference>
<dbReference type="GO" id="GO:0003676">
    <property type="term" value="F:nucleic acid binding"/>
    <property type="evidence" value="ECO:0007669"/>
    <property type="project" value="InterPro"/>
</dbReference>
<feature type="domain" description="RecJ OB" evidence="9">
    <location>
        <begin position="458"/>
        <end position="563"/>
    </location>
</feature>
<dbReference type="GO" id="GO:0006281">
    <property type="term" value="P:DNA repair"/>
    <property type="evidence" value="ECO:0007669"/>
    <property type="project" value="InterPro"/>
</dbReference>
<dbReference type="RefSeq" id="WP_127200483.1">
    <property type="nucleotide sequence ID" value="NZ_RZNX01000009.1"/>
</dbReference>
<reference evidence="10 11" key="1">
    <citation type="submission" date="2018-12" db="EMBL/GenBank/DDBJ databases">
        <authorList>
            <person name="Sun L."/>
            <person name="Chen Z."/>
        </authorList>
    </citation>
    <scope>NUCLEOTIDE SEQUENCE [LARGE SCALE GENOMIC DNA]</scope>
    <source>
        <strain evidence="10 11">3-5-3</strain>
    </source>
</reference>
<keyword evidence="4" id="KW-0378">Hydrolase</keyword>
<gene>
    <name evidence="10" type="primary">recJ</name>
    <name evidence="10" type="ORF">EJP77_17195</name>
</gene>
<comment type="similarity">
    <text evidence="1">Belongs to the RecJ family.</text>
</comment>
<evidence type="ECO:0000259" key="9">
    <source>
        <dbReference type="Pfam" id="PF17768"/>
    </source>
</evidence>
<dbReference type="Pfam" id="PF10141">
    <property type="entry name" value="ssDNA-exonuc_C"/>
    <property type="match status" value="1"/>
</dbReference>
<dbReference type="InterPro" id="IPR018779">
    <property type="entry name" value="RecJ_C"/>
</dbReference>
<protein>
    <recommendedName>
        <fullName evidence="2">Single-stranded-DNA-specific exonuclease RecJ</fullName>
    </recommendedName>
</protein>
<dbReference type="Pfam" id="PF17768">
    <property type="entry name" value="RecJ_OB"/>
    <property type="match status" value="1"/>
</dbReference>
<dbReference type="InterPro" id="IPR004610">
    <property type="entry name" value="RecJ"/>
</dbReference>
<organism evidence="10 11">
    <name type="scientific">Paenibacillus zeisoli</name>
    <dbReference type="NCBI Taxonomy" id="2496267"/>
    <lineage>
        <taxon>Bacteria</taxon>
        <taxon>Bacillati</taxon>
        <taxon>Bacillota</taxon>
        <taxon>Bacilli</taxon>
        <taxon>Bacillales</taxon>
        <taxon>Paenibacillaceae</taxon>
        <taxon>Paenibacillus</taxon>
    </lineage>
</organism>
<evidence type="ECO:0000259" key="7">
    <source>
        <dbReference type="Pfam" id="PF02272"/>
    </source>
</evidence>
<name>A0A3S1D7K1_9BACL</name>
<dbReference type="Pfam" id="PF02272">
    <property type="entry name" value="DHHA1"/>
    <property type="match status" value="1"/>
</dbReference>
<dbReference type="EMBL" id="RZNX01000009">
    <property type="protein sequence ID" value="RUT28729.1"/>
    <property type="molecule type" value="Genomic_DNA"/>
</dbReference>